<dbReference type="InterPro" id="IPR036097">
    <property type="entry name" value="HisK_dim/P_sf"/>
</dbReference>
<organism evidence="12 13">
    <name type="scientific">Chitinophaga oryziterrae</name>
    <dbReference type="NCBI Taxonomy" id="1031224"/>
    <lineage>
        <taxon>Bacteria</taxon>
        <taxon>Pseudomonadati</taxon>
        <taxon>Bacteroidota</taxon>
        <taxon>Chitinophagia</taxon>
        <taxon>Chitinophagales</taxon>
        <taxon>Chitinophagaceae</taxon>
        <taxon>Chitinophaga</taxon>
    </lineage>
</organism>
<dbReference type="InterPro" id="IPR003018">
    <property type="entry name" value="GAF"/>
</dbReference>
<feature type="modified residue" description="4-aspartylphosphate" evidence="7">
    <location>
        <position position="795"/>
    </location>
</feature>
<feature type="transmembrane region" description="Helical" evidence="9">
    <location>
        <begin position="9"/>
        <end position="31"/>
    </location>
</feature>
<dbReference type="Pfam" id="PF00512">
    <property type="entry name" value="HisKA"/>
    <property type="match status" value="1"/>
</dbReference>
<evidence type="ECO:0000256" key="2">
    <source>
        <dbReference type="ARBA" id="ARBA00012438"/>
    </source>
</evidence>
<keyword evidence="9" id="KW-1133">Transmembrane helix</keyword>
<dbReference type="PRINTS" id="PR00344">
    <property type="entry name" value="BCTRLSENSOR"/>
</dbReference>
<dbReference type="SUPFAM" id="SSF47384">
    <property type="entry name" value="Homodimeric domain of signal transducing histidine kinase"/>
    <property type="match status" value="1"/>
</dbReference>
<keyword evidence="4" id="KW-0808">Transferase</keyword>
<dbReference type="CDD" id="cd17546">
    <property type="entry name" value="REC_hyHK_CKI1_RcsC-like"/>
    <property type="match status" value="1"/>
</dbReference>
<dbReference type="Proteomes" id="UP000468388">
    <property type="component" value="Unassembled WGS sequence"/>
</dbReference>
<dbReference type="InterPro" id="IPR011006">
    <property type="entry name" value="CheY-like_superfamily"/>
</dbReference>
<evidence type="ECO:0000256" key="5">
    <source>
        <dbReference type="ARBA" id="ARBA00022777"/>
    </source>
</evidence>
<evidence type="ECO:0000256" key="8">
    <source>
        <dbReference type="SAM" id="Coils"/>
    </source>
</evidence>
<dbReference type="SMART" id="SM00388">
    <property type="entry name" value="HisKA"/>
    <property type="match status" value="1"/>
</dbReference>
<comment type="catalytic activity">
    <reaction evidence="1">
        <text>ATP + protein L-histidine = ADP + protein N-phospho-L-histidine.</text>
        <dbReference type="EC" id="2.7.13.3"/>
    </reaction>
</comment>
<dbReference type="PANTHER" id="PTHR45339:SF1">
    <property type="entry name" value="HYBRID SIGNAL TRANSDUCTION HISTIDINE KINASE J"/>
    <property type="match status" value="1"/>
</dbReference>
<feature type="domain" description="Histidine kinase" evidence="10">
    <location>
        <begin position="484"/>
        <end position="704"/>
    </location>
</feature>
<proteinExistence type="predicted"/>
<dbReference type="AlphaFoldDB" id="A0A6N8J6B6"/>
<dbReference type="Pfam" id="PF02518">
    <property type="entry name" value="HATPase_c"/>
    <property type="match status" value="1"/>
</dbReference>
<reference evidence="12 13" key="1">
    <citation type="submission" date="2019-12" db="EMBL/GenBank/DDBJ databases">
        <title>The draft genomic sequence of strain Chitinophaga oryziterrae JCM 16595.</title>
        <authorList>
            <person name="Zhang X."/>
        </authorList>
    </citation>
    <scope>NUCLEOTIDE SEQUENCE [LARGE SCALE GENOMIC DNA]</scope>
    <source>
        <strain evidence="12 13">JCM 16595</strain>
    </source>
</reference>
<dbReference type="InterPro" id="IPR007891">
    <property type="entry name" value="CHASE3"/>
</dbReference>
<dbReference type="InterPro" id="IPR003661">
    <property type="entry name" value="HisK_dim/P_dom"/>
</dbReference>
<evidence type="ECO:0000256" key="3">
    <source>
        <dbReference type="ARBA" id="ARBA00022553"/>
    </source>
</evidence>
<evidence type="ECO:0000313" key="13">
    <source>
        <dbReference type="Proteomes" id="UP000468388"/>
    </source>
</evidence>
<dbReference type="GO" id="GO:0000155">
    <property type="term" value="F:phosphorelay sensor kinase activity"/>
    <property type="evidence" value="ECO:0007669"/>
    <property type="project" value="InterPro"/>
</dbReference>
<dbReference type="SMART" id="SM00448">
    <property type="entry name" value="REC"/>
    <property type="match status" value="2"/>
</dbReference>
<dbReference type="InterPro" id="IPR036890">
    <property type="entry name" value="HATPase_C_sf"/>
</dbReference>
<dbReference type="EMBL" id="WRXO01000001">
    <property type="protein sequence ID" value="MVT39759.1"/>
    <property type="molecule type" value="Genomic_DNA"/>
</dbReference>
<evidence type="ECO:0000256" key="9">
    <source>
        <dbReference type="SAM" id="Phobius"/>
    </source>
</evidence>
<dbReference type="SMART" id="SM00065">
    <property type="entry name" value="GAF"/>
    <property type="match status" value="1"/>
</dbReference>
<dbReference type="Gene3D" id="3.40.50.2300">
    <property type="match status" value="2"/>
</dbReference>
<feature type="domain" description="Response regulatory" evidence="11">
    <location>
        <begin position="746"/>
        <end position="858"/>
    </location>
</feature>
<keyword evidence="8" id="KW-0175">Coiled coil</keyword>
<dbReference type="InterPro" id="IPR029016">
    <property type="entry name" value="GAF-like_dom_sf"/>
</dbReference>
<keyword evidence="9" id="KW-0812">Transmembrane</keyword>
<evidence type="ECO:0000259" key="11">
    <source>
        <dbReference type="PROSITE" id="PS50110"/>
    </source>
</evidence>
<accession>A0A6N8J6B6</accession>
<gene>
    <name evidence="12" type="ORF">GO495_04125</name>
</gene>
<evidence type="ECO:0000256" key="4">
    <source>
        <dbReference type="ARBA" id="ARBA00022679"/>
    </source>
</evidence>
<keyword evidence="6" id="KW-0902">Two-component regulatory system</keyword>
<dbReference type="CDD" id="cd00082">
    <property type="entry name" value="HisKA"/>
    <property type="match status" value="1"/>
</dbReference>
<dbReference type="Pfam" id="PF05227">
    <property type="entry name" value="CHASE3"/>
    <property type="match status" value="1"/>
</dbReference>
<dbReference type="SUPFAM" id="SSF55874">
    <property type="entry name" value="ATPase domain of HSP90 chaperone/DNA topoisomerase II/histidine kinase"/>
    <property type="match status" value="1"/>
</dbReference>
<keyword evidence="3 7" id="KW-0597">Phosphoprotein</keyword>
<keyword evidence="9" id="KW-0472">Membrane</keyword>
<dbReference type="InterPro" id="IPR005467">
    <property type="entry name" value="His_kinase_dom"/>
</dbReference>
<dbReference type="Gene3D" id="3.30.450.40">
    <property type="match status" value="1"/>
</dbReference>
<feature type="domain" description="Response regulatory" evidence="11">
    <location>
        <begin position="1012"/>
        <end position="1129"/>
    </location>
</feature>
<comment type="caution">
    <text evidence="12">The sequence shown here is derived from an EMBL/GenBank/DDBJ whole genome shotgun (WGS) entry which is preliminary data.</text>
</comment>
<name>A0A6N8J6B6_9BACT</name>
<evidence type="ECO:0000313" key="12">
    <source>
        <dbReference type="EMBL" id="MVT39759.1"/>
    </source>
</evidence>
<feature type="transmembrane region" description="Helical" evidence="9">
    <location>
        <begin position="181"/>
        <end position="202"/>
    </location>
</feature>
<dbReference type="PROSITE" id="PS50110">
    <property type="entry name" value="RESPONSE_REGULATORY"/>
    <property type="match status" value="2"/>
</dbReference>
<dbReference type="Pfam" id="PF00072">
    <property type="entry name" value="Response_reg"/>
    <property type="match status" value="2"/>
</dbReference>
<dbReference type="PANTHER" id="PTHR45339">
    <property type="entry name" value="HYBRID SIGNAL TRANSDUCTION HISTIDINE KINASE J"/>
    <property type="match status" value="1"/>
</dbReference>
<dbReference type="CDD" id="cd16922">
    <property type="entry name" value="HATPase_EvgS-ArcB-TorS-like"/>
    <property type="match status" value="1"/>
</dbReference>
<evidence type="ECO:0000256" key="7">
    <source>
        <dbReference type="PROSITE-ProRule" id="PRU00169"/>
    </source>
</evidence>
<dbReference type="InterPro" id="IPR003594">
    <property type="entry name" value="HATPase_dom"/>
</dbReference>
<keyword evidence="13" id="KW-1185">Reference proteome</keyword>
<evidence type="ECO:0000256" key="6">
    <source>
        <dbReference type="ARBA" id="ARBA00023012"/>
    </source>
</evidence>
<dbReference type="EC" id="2.7.13.3" evidence="2"/>
<dbReference type="Gene3D" id="3.30.565.10">
    <property type="entry name" value="Histidine kinase-like ATPase, C-terminal domain"/>
    <property type="match status" value="1"/>
</dbReference>
<keyword evidence="5" id="KW-0418">Kinase</keyword>
<dbReference type="PROSITE" id="PS50109">
    <property type="entry name" value="HIS_KIN"/>
    <property type="match status" value="1"/>
</dbReference>
<dbReference type="FunFam" id="3.30.565.10:FF:000010">
    <property type="entry name" value="Sensor histidine kinase RcsC"/>
    <property type="match status" value="1"/>
</dbReference>
<protein>
    <recommendedName>
        <fullName evidence="2">histidine kinase</fullName>
        <ecNumber evidence="2">2.7.13.3</ecNumber>
    </recommendedName>
</protein>
<dbReference type="Gene3D" id="1.10.287.130">
    <property type="match status" value="1"/>
</dbReference>
<evidence type="ECO:0000259" key="10">
    <source>
        <dbReference type="PROSITE" id="PS50109"/>
    </source>
</evidence>
<feature type="coiled-coil region" evidence="8">
    <location>
        <begin position="391"/>
        <end position="474"/>
    </location>
</feature>
<evidence type="ECO:0000256" key="1">
    <source>
        <dbReference type="ARBA" id="ARBA00000085"/>
    </source>
</evidence>
<dbReference type="SUPFAM" id="SSF55781">
    <property type="entry name" value="GAF domain-like"/>
    <property type="match status" value="1"/>
</dbReference>
<dbReference type="Pfam" id="PF13185">
    <property type="entry name" value="GAF_2"/>
    <property type="match status" value="1"/>
</dbReference>
<dbReference type="InterPro" id="IPR004358">
    <property type="entry name" value="Sig_transdc_His_kin-like_C"/>
</dbReference>
<sequence length="1130" mass="126776">MKIPLKTRLYIGFGVALVLVIAGGIISFVTFNNQRAEAKWVEHSYEVITLAQRINRYVYEIESAGTAYRSTHQPKFQEPYFQSGPKIMPAVYDLKKMVADDRAQAMRVATVENGMISLLNFWQTLGAMKDTNYIFNHAVDITLTERKFLDSVHNSLTNVVMEERTLLVNRNQTNDTSVQHAVIALVANTILILLVAITLMIVSFQEAGNRIKAQKELADKFKEVVNLNNAANRNNWLLTGVSRVNESLQGELDMNLLAARCLQALVGYLGIPAAAFYCFDKAANLLRLSAGVALPSSVKQQYALEEGITGHAATKRELTVIKNIPTSYWRIETATGNTLPGTIICMPLWLENELTGVIELVVFDKVPARMPELLQNTSNAIAVALAAAAGRTRIMDLLERVQEQKETLEAQQEELRQSNEELTRQSEILQASEEELRVQEEELRQVNDEMKVQNTALELTREQLSLKAEELEQSSKYKSEFLANMSHELRTPLNSVLILARLLEENKEHNLTGKQIEYAGVIHKSGSDLLTLINDILDLSKIEAGKIEMNIEDVPVKSMVMDLEQLFHVVAEEKNIKFITSIERGVPETIHTDRQRLEQVIRNLLSNAFKFTSREGSIKLHWEVKADGLHISVSDTGTGIASDKKQLIFEAFRQADGSTNRKYGGTGLGLSISKELMKRLGGEIRIESQEGVGSTFTIVMHTDIPLTPHTETIIEPAQPVIPELFSDTVQKIEDDRDQLSSKQDKLILIIEDDPNFATILRDFARGKGYKTIVALNGNDGLFFARKYLPAAILLDMNLPQIDGTSILKILKNNDELKHILIHVISAGGISLQVRDKIQGYTQKPLQMTDLESVFSGISQQLQAMFKKVLVVSDGVLLHHPSLQSLSDERQMQTQYHRVTTVEEAEEELKEKSYDGIILDVSTDMRAGIVKLGRLRYLVNKSKPIIVYLDHDISEADELLLKRDAAAIVRNSTFSTDRLMDELELFLYKLKETNTSFRSDNYPLKEKKLDGMKVLLADDDMRNVFSLSALLSEHGMDVVTAADGKEALAKLDENPDVSIVLMDIMMPEMDGYEAMRQIRMNSRFRQLPVIALTAKAMAGDREKCIAAGASDYIAKPIDSSKLLSLMRVWMV</sequence>
<dbReference type="SMART" id="SM00387">
    <property type="entry name" value="HATPase_c"/>
    <property type="match status" value="1"/>
</dbReference>
<dbReference type="OrthoDB" id="9811889at2"/>
<dbReference type="RefSeq" id="WP_157298408.1">
    <property type="nucleotide sequence ID" value="NZ_BAAAZB010000005.1"/>
</dbReference>
<dbReference type="InterPro" id="IPR001789">
    <property type="entry name" value="Sig_transdc_resp-reg_receiver"/>
</dbReference>
<feature type="modified residue" description="4-aspartylphosphate" evidence="7">
    <location>
        <position position="1062"/>
    </location>
</feature>
<dbReference type="SUPFAM" id="SSF52172">
    <property type="entry name" value="CheY-like"/>
    <property type="match status" value="2"/>
</dbReference>